<protein>
    <recommendedName>
        <fullName evidence="4">Mmc1 C-terminal domain-containing protein</fullName>
    </recommendedName>
</protein>
<dbReference type="EMBL" id="KV417274">
    <property type="protein sequence ID" value="KZO98982.1"/>
    <property type="molecule type" value="Genomic_DNA"/>
</dbReference>
<dbReference type="AlphaFoldDB" id="A0A167PNL3"/>
<keyword evidence="3" id="KW-1133">Transmembrane helix</keyword>
<feature type="transmembrane region" description="Helical" evidence="3">
    <location>
        <begin position="529"/>
        <end position="550"/>
    </location>
</feature>
<feature type="compositionally biased region" description="Low complexity" evidence="2">
    <location>
        <begin position="51"/>
        <end position="64"/>
    </location>
</feature>
<evidence type="ECO:0000259" key="4">
    <source>
        <dbReference type="Pfam" id="PF23868"/>
    </source>
</evidence>
<dbReference type="InterPro" id="IPR056196">
    <property type="entry name" value="Mmc1_C"/>
</dbReference>
<name>A0A167PNL3_CALVF</name>
<feature type="transmembrane region" description="Helical" evidence="3">
    <location>
        <begin position="487"/>
        <end position="506"/>
    </location>
</feature>
<dbReference type="Proteomes" id="UP000076738">
    <property type="component" value="Unassembled WGS sequence"/>
</dbReference>
<dbReference type="OrthoDB" id="5319015at2759"/>
<dbReference type="Pfam" id="PF23868">
    <property type="entry name" value="Mmc1_C"/>
    <property type="match status" value="1"/>
</dbReference>
<dbReference type="PANTHER" id="PTHR38644">
    <property type="entry name" value="EXPRESSED PROTEIN"/>
    <property type="match status" value="1"/>
</dbReference>
<keyword evidence="6" id="KW-1185">Reference proteome</keyword>
<sequence length="613" mass="66924">MPSRLWPARVPRPPHPFRTSSRAVHNGRLSRRALHSASSLSASQTAEQRVPASSGPSEGTSSASKPSSVILPPSLAVKNVLRDAASVLRRLSPDGVGEGVVPWAKFAESAAEDLGAKRNARIAIVGDRLAGTRELVTALLDDPLSPSHRRKAIWARWDGLEGEEVVRIRHGSVVNSEGGRLTLSAPWLDKDGAELFEVVSSDLTKHIPLLVTMDSILLVTDSTRLLGPLSQILPHLPVSPLAPTSLQLVINRLANHSFSYTPSEEDARVAAALEAYYRGAPHPAVTTVSSSLALEALEAFQSSSTPNTDSVRIFQAKYVGSRIAQLQTALSRPLPDDFQVNTAAGVASAAVGAASFGVVEAEQEVEDARRKAMWLQAEAERELGKWTEVKSLEEQAEKAEGVVQGALARFAFWTLPWKVDDLGAEVRETIERTYGRELERKLCHDAGRLKEIQTQFGTTASQTLDSFARPTDLGPSPFYSPLLINRIAQLTSLTTLLPTSLLYPIFHRRQQLIQQGGPVDHLHLRAQKLVLAGWASFIGSPVAGLAGWMMQDVQTSTAVAGVAFLWAGTAWWCQGQWRKQLRRFWKDWERVEKGLDVDLKVRLFAGTKNAFAD</sequence>
<evidence type="ECO:0000256" key="3">
    <source>
        <dbReference type="SAM" id="Phobius"/>
    </source>
</evidence>
<gene>
    <name evidence="5" type="ORF">CALVIDRAFT_430850</name>
</gene>
<evidence type="ECO:0000313" key="5">
    <source>
        <dbReference type="EMBL" id="KZO98982.1"/>
    </source>
</evidence>
<dbReference type="PANTHER" id="PTHR38644:SF1">
    <property type="entry name" value="EXPRESSED PROTEIN"/>
    <property type="match status" value="1"/>
</dbReference>
<evidence type="ECO:0000256" key="2">
    <source>
        <dbReference type="SAM" id="MobiDB-lite"/>
    </source>
</evidence>
<reference evidence="5 6" key="1">
    <citation type="journal article" date="2016" name="Mol. Biol. Evol.">
        <title>Comparative Genomics of Early-Diverging Mushroom-Forming Fungi Provides Insights into the Origins of Lignocellulose Decay Capabilities.</title>
        <authorList>
            <person name="Nagy L.G."/>
            <person name="Riley R."/>
            <person name="Tritt A."/>
            <person name="Adam C."/>
            <person name="Daum C."/>
            <person name="Floudas D."/>
            <person name="Sun H."/>
            <person name="Yadav J.S."/>
            <person name="Pangilinan J."/>
            <person name="Larsson K.H."/>
            <person name="Matsuura K."/>
            <person name="Barry K."/>
            <person name="Labutti K."/>
            <person name="Kuo R."/>
            <person name="Ohm R.A."/>
            <person name="Bhattacharya S.S."/>
            <person name="Shirouzu T."/>
            <person name="Yoshinaga Y."/>
            <person name="Martin F.M."/>
            <person name="Grigoriev I.V."/>
            <person name="Hibbett D.S."/>
        </authorList>
    </citation>
    <scope>NUCLEOTIDE SEQUENCE [LARGE SCALE GENOMIC DNA]</scope>
    <source>
        <strain evidence="5 6">TUFC12733</strain>
    </source>
</reference>
<feature type="region of interest" description="Disordered" evidence="2">
    <location>
        <begin position="1"/>
        <end position="69"/>
    </location>
</feature>
<keyword evidence="1" id="KW-0175">Coiled coil</keyword>
<evidence type="ECO:0000313" key="6">
    <source>
        <dbReference type="Proteomes" id="UP000076738"/>
    </source>
</evidence>
<keyword evidence="3" id="KW-0472">Membrane</keyword>
<accession>A0A167PNL3</accession>
<proteinExistence type="predicted"/>
<evidence type="ECO:0000256" key="1">
    <source>
        <dbReference type="SAM" id="Coils"/>
    </source>
</evidence>
<keyword evidence="3" id="KW-0812">Transmembrane</keyword>
<feature type="domain" description="Mmc1 C-terminal" evidence="4">
    <location>
        <begin position="381"/>
        <end position="586"/>
    </location>
</feature>
<feature type="transmembrane region" description="Helical" evidence="3">
    <location>
        <begin position="556"/>
        <end position="573"/>
    </location>
</feature>
<feature type="coiled-coil region" evidence="1">
    <location>
        <begin position="358"/>
        <end position="409"/>
    </location>
</feature>
<organism evidence="5 6">
    <name type="scientific">Calocera viscosa (strain TUFC12733)</name>
    <dbReference type="NCBI Taxonomy" id="1330018"/>
    <lineage>
        <taxon>Eukaryota</taxon>
        <taxon>Fungi</taxon>
        <taxon>Dikarya</taxon>
        <taxon>Basidiomycota</taxon>
        <taxon>Agaricomycotina</taxon>
        <taxon>Dacrymycetes</taxon>
        <taxon>Dacrymycetales</taxon>
        <taxon>Dacrymycetaceae</taxon>
        <taxon>Calocera</taxon>
    </lineage>
</organism>